<protein>
    <recommendedName>
        <fullName evidence="2">Bifunctional lysine-specific demethylase and histidyl-hydroxylase</fullName>
        <ecNumber evidence="2">1.14.11.-</ecNumber>
    </recommendedName>
</protein>
<dbReference type="PANTHER" id="PTHR13096:SF9">
    <property type="entry name" value="BIFUNCTIONAL LYSINE-SPECIFIC DEMETHYLASE AND HISTIDYL-HYDROXYLASE"/>
    <property type="match status" value="1"/>
</dbReference>
<dbReference type="Proteomes" id="UP001530315">
    <property type="component" value="Unassembled WGS sequence"/>
</dbReference>
<evidence type="ECO:0000256" key="2">
    <source>
        <dbReference type="RuleBase" id="RU366061"/>
    </source>
</evidence>
<keyword evidence="2" id="KW-0805">Transcription regulation</keyword>
<dbReference type="GO" id="GO:0005634">
    <property type="term" value="C:nucleus"/>
    <property type="evidence" value="ECO:0007669"/>
    <property type="project" value="UniProtKB-SubCell"/>
</dbReference>
<comment type="similarity">
    <text evidence="2">Belongs to the ROX family.</text>
</comment>
<dbReference type="PANTHER" id="PTHR13096">
    <property type="entry name" value="MINA53 MYC INDUCED NUCLEAR ANTIGEN"/>
    <property type="match status" value="1"/>
</dbReference>
<dbReference type="GO" id="GO:0005506">
    <property type="term" value="F:iron ion binding"/>
    <property type="evidence" value="ECO:0007669"/>
    <property type="project" value="UniProtKB-UniRule"/>
</dbReference>
<comment type="subcellular location">
    <subcellularLocation>
        <location evidence="2">Nucleus</location>
    </subcellularLocation>
</comment>
<keyword evidence="1 2" id="KW-0408">Iron</keyword>
<comment type="function">
    <text evidence="2">Oxygenase that can act as both a histone lysine demethylase and a ribosomal histidine hydroxylase.</text>
</comment>
<keyword evidence="3" id="KW-0732">Signal</keyword>
<reference evidence="4 5" key="1">
    <citation type="submission" date="2024-10" db="EMBL/GenBank/DDBJ databases">
        <title>Updated reference genomes for cyclostephanoid diatoms.</title>
        <authorList>
            <person name="Roberts W.R."/>
            <person name="Alverson A.J."/>
        </authorList>
    </citation>
    <scope>NUCLEOTIDE SEQUENCE [LARGE SCALE GENOMIC DNA]</scope>
    <source>
        <strain evidence="4 5">AJA276-08</strain>
    </source>
</reference>
<keyword evidence="2" id="KW-0539">Nucleus</keyword>
<comment type="cofactor">
    <cofactor evidence="2">
        <name>Fe(2+)</name>
        <dbReference type="ChEBI" id="CHEBI:29033"/>
    </cofactor>
    <text evidence="2">Binds 1 Fe(2+) ion per subunit.</text>
</comment>
<dbReference type="EMBL" id="JALLAZ020001041">
    <property type="protein sequence ID" value="KAL3781958.1"/>
    <property type="molecule type" value="Genomic_DNA"/>
</dbReference>
<feature type="signal peptide" evidence="3">
    <location>
        <begin position="1"/>
        <end position="19"/>
    </location>
</feature>
<feature type="chain" id="PRO_5044853681" description="Bifunctional lysine-specific demethylase and histidyl-hydroxylase" evidence="3">
    <location>
        <begin position="20"/>
        <end position="599"/>
    </location>
</feature>
<evidence type="ECO:0000256" key="1">
    <source>
        <dbReference type="ARBA" id="ARBA00023004"/>
    </source>
</evidence>
<name>A0ABD3P2K1_9STRA</name>
<dbReference type="GO" id="GO:0016706">
    <property type="term" value="F:2-oxoglutarate-dependent dioxygenase activity"/>
    <property type="evidence" value="ECO:0007669"/>
    <property type="project" value="UniProtKB-UniRule"/>
</dbReference>
<keyword evidence="2" id="KW-0479">Metal-binding</keyword>
<accession>A0ABD3P2K1</accession>
<dbReference type="AlphaFoldDB" id="A0ABD3P2K1"/>
<organism evidence="4 5">
    <name type="scientific">Stephanodiscus triporus</name>
    <dbReference type="NCBI Taxonomy" id="2934178"/>
    <lineage>
        <taxon>Eukaryota</taxon>
        <taxon>Sar</taxon>
        <taxon>Stramenopiles</taxon>
        <taxon>Ochrophyta</taxon>
        <taxon>Bacillariophyta</taxon>
        <taxon>Coscinodiscophyceae</taxon>
        <taxon>Thalassiosirophycidae</taxon>
        <taxon>Stephanodiscales</taxon>
        <taxon>Stephanodiscaceae</taxon>
        <taxon>Stephanodiscus</taxon>
    </lineage>
</organism>
<keyword evidence="2" id="KW-0560">Oxidoreductase</keyword>
<sequence length="599" mass="67906">MISLLLTLIFSFLISTLRAADEACATNIRQEGREEGSAGFAPQLESTILQNNAGEERDLFYAWPTDKEIPLINALFPDTKRLQSAWEVHPLLSRVSFLDEKQRRRQQEEEANDGISTIPTIFHDRTSLSQLNKDLNLNHYWSDHRSISRDDPLLSLFALDDVPLVLSQEMRHGSDYNLVKKVVLPSTHPDSPGEEYNGMLPEPHYNFQEVLRHFHHGAFSLVINKMQHRWGAVARMARVIEEGLGVLQVGANLYLTPEVMDMGSHVQNGDVRQGFEAHWDWMDAQAYQGRVGRLATVFRYHIPRGHIHNASTVAFNKLSESRLDLDNCPSYPKEIPLAMLANRLDGPSLHLTFGLLQSSGGTIESLLHHALDAYFASPVSNTHERVAIPARSCPRSSSGQVTMDYDVEWKTIFHHSLAEVARREHACDILLSNNSATQESRRCAGSVILRKSVPLLLLIINGNNLNEANVDDQQLSSLKRTYFLALDAFRSYDSMPKTMDFMHHLLKSPSEEDLRFSYPGFGQKDVILCPEALSMLSEDMHLHRLKSFDQFARDNFVEALKGMNLWGKKRHDENRQQQELDLEAVGQGGGTHILIKQYI</sequence>
<dbReference type="Gene3D" id="2.60.120.650">
    <property type="entry name" value="Cupin"/>
    <property type="match status" value="1"/>
</dbReference>
<evidence type="ECO:0000313" key="4">
    <source>
        <dbReference type="EMBL" id="KAL3781958.1"/>
    </source>
</evidence>
<dbReference type="InterPro" id="IPR039994">
    <property type="entry name" value="NO66-like"/>
</dbReference>
<dbReference type="EC" id="1.14.11.-" evidence="2"/>
<comment type="caution">
    <text evidence="4">The sequence shown here is derived from an EMBL/GenBank/DDBJ whole genome shotgun (WGS) entry which is preliminary data.</text>
</comment>
<keyword evidence="2" id="KW-0804">Transcription</keyword>
<keyword evidence="2" id="KW-0223">Dioxygenase</keyword>
<evidence type="ECO:0000313" key="5">
    <source>
        <dbReference type="Proteomes" id="UP001530315"/>
    </source>
</evidence>
<evidence type="ECO:0000256" key="3">
    <source>
        <dbReference type="SAM" id="SignalP"/>
    </source>
</evidence>
<keyword evidence="5" id="KW-1185">Reference proteome</keyword>
<gene>
    <name evidence="4" type="ORF">ACHAW5_004694</name>
</gene>
<proteinExistence type="inferred from homology"/>